<gene>
    <name evidence="1" type="ORF">OKIOD_LOCUS2053</name>
</gene>
<proteinExistence type="predicted"/>
<dbReference type="Proteomes" id="UP001158576">
    <property type="component" value="Chromosome PAR"/>
</dbReference>
<protein>
    <submittedName>
        <fullName evidence="1">Oidioi.mRNA.OKI2018_I69.PAR.g10495.t1.cds</fullName>
    </submittedName>
</protein>
<name>A0ABN7RW34_OIKDI</name>
<keyword evidence="2" id="KW-1185">Reference proteome</keyword>
<accession>A0ABN7RW34</accession>
<dbReference type="EMBL" id="OU015568">
    <property type="protein sequence ID" value="CAG5083899.1"/>
    <property type="molecule type" value="Genomic_DNA"/>
</dbReference>
<evidence type="ECO:0000313" key="1">
    <source>
        <dbReference type="EMBL" id="CAG5083899.1"/>
    </source>
</evidence>
<reference evidence="1 2" key="1">
    <citation type="submission" date="2021-04" db="EMBL/GenBank/DDBJ databases">
        <authorList>
            <person name="Bliznina A."/>
        </authorList>
    </citation>
    <scope>NUCLEOTIDE SEQUENCE [LARGE SCALE GENOMIC DNA]</scope>
</reference>
<sequence length="258" mass="29413">MAIEGEDLSKTALHVKKALVRAKQKYGQPFIAAIAVIIHEVSPGMAKYLREAERVGWKDVPVDFGDLVQKLQEKYMQTIRKRSKMNDFMKVKLQEKYETAKSELNPKKTKKELEEILTADDVDFVGNYIEGVLGQKESGSQDISKSALAVTKSLHRAKAKFGNEFTETIAAILHAISPATAKYLRQAEGNKWRDVTRPQFDFDNYDQNNQNYEKAVTEMQEPVKAKLQEKYAHASRVIDEAVDETGDFQVFYEKLVFI</sequence>
<organism evidence="1 2">
    <name type="scientific">Oikopleura dioica</name>
    <name type="common">Tunicate</name>
    <dbReference type="NCBI Taxonomy" id="34765"/>
    <lineage>
        <taxon>Eukaryota</taxon>
        <taxon>Metazoa</taxon>
        <taxon>Chordata</taxon>
        <taxon>Tunicata</taxon>
        <taxon>Appendicularia</taxon>
        <taxon>Copelata</taxon>
        <taxon>Oikopleuridae</taxon>
        <taxon>Oikopleura</taxon>
    </lineage>
</organism>
<evidence type="ECO:0000313" key="2">
    <source>
        <dbReference type="Proteomes" id="UP001158576"/>
    </source>
</evidence>